<feature type="compositionally biased region" description="Low complexity" evidence="2">
    <location>
        <begin position="23"/>
        <end position="66"/>
    </location>
</feature>
<reference evidence="4 5" key="1">
    <citation type="submission" date="2017-07" db="EMBL/GenBank/DDBJ databases">
        <title>Bifidobacterium novel species.</title>
        <authorList>
            <person name="Lugli G.A."/>
            <person name="Milani C."/>
            <person name="Duranti S."/>
            <person name="Mangifesta M."/>
        </authorList>
    </citation>
    <scope>NUCLEOTIDE SEQUENCE [LARGE SCALE GENOMIC DNA]</scope>
    <source>
        <strain evidence="4 5">77</strain>
    </source>
</reference>
<evidence type="ECO:0000313" key="5">
    <source>
        <dbReference type="Proteomes" id="UP000235034"/>
    </source>
</evidence>
<dbReference type="InterPro" id="IPR000253">
    <property type="entry name" value="FHA_dom"/>
</dbReference>
<dbReference type="EMBL" id="NMWT01000030">
    <property type="protein sequence ID" value="PLS26167.1"/>
    <property type="molecule type" value="Genomic_DNA"/>
</dbReference>
<dbReference type="CDD" id="cd00060">
    <property type="entry name" value="FHA"/>
    <property type="match status" value="1"/>
</dbReference>
<accession>A0A2N5IW47</accession>
<dbReference type="PROSITE" id="PS50006">
    <property type="entry name" value="FHA_DOMAIN"/>
    <property type="match status" value="1"/>
</dbReference>
<evidence type="ECO:0000256" key="1">
    <source>
        <dbReference type="ARBA" id="ARBA00022553"/>
    </source>
</evidence>
<evidence type="ECO:0000256" key="2">
    <source>
        <dbReference type="SAM" id="MobiDB-lite"/>
    </source>
</evidence>
<feature type="region of interest" description="Disordered" evidence="2">
    <location>
        <begin position="90"/>
        <end position="125"/>
    </location>
</feature>
<name>A0A2N5IW47_9BIFI</name>
<dbReference type="AlphaFoldDB" id="A0A2N5IW47"/>
<dbReference type="Proteomes" id="UP000235034">
    <property type="component" value="Unassembled WGS sequence"/>
</dbReference>
<evidence type="ECO:0000313" key="4">
    <source>
        <dbReference type="EMBL" id="PLS26167.1"/>
    </source>
</evidence>
<proteinExistence type="predicted"/>
<feature type="region of interest" description="Disordered" evidence="2">
    <location>
        <begin position="1"/>
        <end position="66"/>
    </location>
</feature>
<feature type="domain" description="FHA" evidence="3">
    <location>
        <begin position="158"/>
        <end position="212"/>
    </location>
</feature>
<dbReference type="OrthoDB" id="3254248at2"/>
<dbReference type="InterPro" id="IPR008984">
    <property type="entry name" value="SMAD_FHA_dom_sf"/>
</dbReference>
<protein>
    <submittedName>
        <fullName evidence="4">FHA domain-containing protein</fullName>
    </submittedName>
</protein>
<dbReference type="SUPFAM" id="SSF49879">
    <property type="entry name" value="SMAD/FHA domain"/>
    <property type="match status" value="1"/>
</dbReference>
<sequence length="248" mass="26266">MSNVIPFPPAPEPGWYADDPVNTPAAAQAETAQPAPQSAPTQQPQSQQPEPQAQPAQAAAAAPASGLAAAGLATGTPVVTGTFVTNQSQAQPIQSTFQPAAQQQAQPAQQPQTSAAPDDDEDWDSTVLSSSFTIKQAHKTYVLHNEATGQTILIDRSVLLGRRPSEAIPEGAKAVKIEDPTRTTSRNHAAISIDQDGQLWIEDYGSLNGTFIIRNGEEQQVVKGTPAQLEAPATLRIGDQFFTLEEQQ</sequence>
<dbReference type="Pfam" id="PF00498">
    <property type="entry name" value="FHA"/>
    <property type="match status" value="1"/>
</dbReference>
<gene>
    <name evidence="4" type="ORF">Uis4E_2102</name>
</gene>
<feature type="compositionally biased region" description="Low complexity" evidence="2">
    <location>
        <begin position="94"/>
        <end position="116"/>
    </location>
</feature>
<keyword evidence="5" id="KW-1185">Reference proteome</keyword>
<evidence type="ECO:0000259" key="3">
    <source>
        <dbReference type="PROSITE" id="PS50006"/>
    </source>
</evidence>
<dbReference type="RefSeq" id="WP_101623168.1">
    <property type="nucleotide sequence ID" value="NZ_NMWT01000030.1"/>
</dbReference>
<dbReference type="Gene3D" id="2.60.200.20">
    <property type="match status" value="1"/>
</dbReference>
<feature type="compositionally biased region" description="Pro residues" evidence="2">
    <location>
        <begin position="1"/>
        <end position="12"/>
    </location>
</feature>
<comment type="caution">
    <text evidence="4">The sequence shown here is derived from an EMBL/GenBank/DDBJ whole genome shotgun (WGS) entry which is preliminary data.</text>
</comment>
<dbReference type="SMART" id="SM00240">
    <property type="entry name" value="FHA"/>
    <property type="match status" value="1"/>
</dbReference>
<organism evidence="4 5">
    <name type="scientific">Bifidobacterium parmae</name>
    <dbReference type="NCBI Taxonomy" id="361854"/>
    <lineage>
        <taxon>Bacteria</taxon>
        <taxon>Bacillati</taxon>
        <taxon>Actinomycetota</taxon>
        <taxon>Actinomycetes</taxon>
        <taxon>Bifidobacteriales</taxon>
        <taxon>Bifidobacteriaceae</taxon>
        <taxon>Bifidobacterium</taxon>
    </lineage>
</organism>
<keyword evidence="1" id="KW-0597">Phosphoprotein</keyword>